<evidence type="ECO:0000313" key="1">
    <source>
        <dbReference type="EMBL" id="JAH81304.1"/>
    </source>
</evidence>
<dbReference type="AlphaFoldDB" id="A0A0E9VT89"/>
<name>A0A0E9VT89_ANGAN</name>
<dbReference type="EMBL" id="GBXM01027273">
    <property type="protein sequence ID" value="JAH81304.1"/>
    <property type="molecule type" value="Transcribed_RNA"/>
</dbReference>
<reference evidence="1" key="1">
    <citation type="submission" date="2014-11" db="EMBL/GenBank/DDBJ databases">
        <authorList>
            <person name="Amaro Gonzalez C."/>
        </authorList>
    </citation>
    <scope>NUCLEOTIDE SEQUENCE</scope>
</reference>
<accession>A0A0E9VT89</accession>
<reference evidence="1" key="2">
    <citation type="journal article" date="2015" name="Fish Shellfish Immunol.">
        <title>Early steps in the European eel (Anguilla anguilla)-Vibrio vulnificus interaction in the gills: Role of the RtxA13 toxin.</title>
        <authorList>
            <person name="Callol A."/>
            <person name="Pajuelo D."/>
            <person name="Ebbesson L."/>
            <person name="Teles M."/>
            <person name="MacKenzie S."/>
            <person name="Amaro C."/>
        </authorList>
    </citation>
    <scope>NUCLEOTIDE SEQUENCE</scope>
</reference>
<sequence>MPKMCKNRAKPFASNNLPICTLPKRLLNEPQPFQDRVLTVHFTEFAILN</sequence>
<protein>
    <submittedName>
        <fullName evidence="1">Uncharacterized protein</fullName>
    </submittedName>
</protein>
<organism evidence="1">
    <name type="scientific">Anguilla anguilla</name>
    <name type="common">European freshwater eel</name>
    <name type="synonym">Muraena anguilla</name>
    <dbReference type="NCBI Taxonomy" id="7936"/>
    <lineage>
        <taxon>Eukaryota</taxon>
        <taxon>Metazoa</taxon>
        <taxon>Chordata</taxon>
        <taxon>Craniata</taxon>
        <taxon>Vertebrata</taxon>
        <taxon>Euteleostomi</taxon>
        <taxon>Actinopterygii</taxon>
        <taxon>Neopterygii</taxon>
        <taxon>Teleostei</taxon>
        <taxon>Anguilliformes</taxon>
        <taxon>Anguillidae</taxon>
        <taxon>Anguilla</taxon>
    </lineage>
</organism>
<proteinExistence type="predicted"/>